<dbReference type="KEGG" id="slk:SLUN_13215"/>
<gene>
    <name evidence="3" type="ORF">SLUN_13215</name>
</gene>
<accession>A0A2R4T1J7</accession>
<reference evidence="3 4" key="1">
    <citation type="submission" date="2018-01" db="EMBL/GenBank/DDBJ databases">
        <title>Complete genome sequence of Streptomyces lunaelactis MM109T, a Ferroverdin A producer isolated from cave moonmilk deposits.</title>
        <authorList>
            <person name="Naome A."/>
            <person name="Martinet L."/>
            <person name="Maciejewska M."/>
            <person name="Anderssen S."/>
            <person name="Adam D."/>
            <person name="Tenconi E."/>
            <person name="Deflandre B."/>
            <person name="Arguelles-Arias A."/>
            <person name="Calusinska M."/>
            <person name="Copieters W."/>
            <person name="Karim L."/>
            <person name="Hanikenne M."/>
            <person name="Baurain D."/>
            <person name="van Wezel G."/>
            <person name="Smargiasso N."/>
            <person name="de Pauw E."/>
            <person name="Delfosse P."/>
            <person name="Rigali S."/>
        </authorList>
    </citation>
    <scope>NUCLEOTIDE SEQUENCE [LARGE SCALE GENOMIC DNA]</scope>
    <source>
        <strain evidence="3 4">MM109</strain>
    </source>
</reference>
<feature type="transmembrane region" description="Helical" evidence="2">
    <location>
        <begin position="159"/>
        <end position="180"/>
    </location>
</feature>
<evidence type="ECO:0000256" key="2">
    <source>
        <dbReference type="SAM" id="Phobius"/>
    </source>
</evidence>
<keyword evidence="2" id="KW-1133">Transmembrane helix</keyword>
<proteinExistence type="predicted"/>
<feature type="transmembrane region" description="Helical" evidence="2">
    <location>
        <begin position="186"/>
        <end position="207"/>
    </location>
</feature>
<keyword evidence="4" id="KW-1185">Reference proteome</keyword>
<keyword evidence="2" id="KW-0812">Transmembrane</keyword>
<dbReference type="RefSeq" id="WP_108148686.1">
    <property type="nucleotide sequence ID" value="NZ_CP026304.1"/>
</dbReference>
<feature type="transmembrane region" description="Helical" evidence="2">
    <location>
        <begin position="228"/>
        <end position="248"/>
    </location>
</feature>
<protein>
    <submittedName>
        <fullName evidence="3">Uncharacterized protein</fullName>
    </submittedName>
</protein>
<name>A0A2R4T1J7_9ACTN</name>
<evidence type="ECO:0000313" key="4">
    <source>
        <dbReference type="Proteomes" id="UP000244201"/>
    </source>
</evidence>
<dbReference type="Proteomes" id="UP000244201">
    <property type="component" value="Chromosome"/>
</dbReference>
<keyword evidence="2" id="KW-0472">Membrane</keyword>
<evidence type="ECO:0000313" key="3">
    <source>
        <dbReference type="EMBL" id="AVZ73009.1"/>
    </source>
</evidence>
<dbReference type="OrthoDB" id="4538058at2"/>
<evidence type="ECO:0000256" key="1">
    <source>
        <dbReference type="SAM" id="MobiDB-lite"/>
    </source>
</evidence>
<feature type="transmembrane region" description="Helical" evidence="2">
    <location>
        <begin position="39"/>
        <end position="62"/>
    </location>
</feature>
<sequence length="394" mass="43641">MSDMEFEKSPQPYGNHQAPAQYEPGEGCLTTLIRIPVRIVVLLVVLPVRMVWDLLVVCGRAVERVLLRPLGRALAWVFENVITPLALATAWLAVFLGKALFVWPWVALWTYVVVPVVTYGLVVPLVWIYRQLLTPLGHGLARLVENLLLAPLGWIYRRLLTPLGLGTTWLAVFLGKALFVWPWVALWTYVVVPVVTYGLVVPLVWIYRQLLTPLGHGIAWLVSTVCRGLWAAVVWLVVTLLVTPVVWVHRHILAPVGREIAAAIGVAWRIAGYISRAVGRAVKWLAWNLIGRPVRWTYQNICTPVGHVVRDAIWRPAKKAAVETGRAAGAALRAAGEVVRQARRDAWRALVGGPPAPKGVEPGVRRARRLGDTQQTQTVPGAAAEPEISLHKQV</sequence>
<organism evidence="3 4">
    <name type="scientific">Streptomyces lunaelactis</name>
    <dbReference type="NCBI Taxonomy" id="1535768"/>
    <lineage>
        <taxon>Bacteria</taxon>
        <taxon>Bacillati</taxon>
        <taxon>Actinomycetota</taxon>
        <taxon>Actinomycetes</taxon>
        <taxon>Kitasatosporales</taxon>
        <taxon>Streptomycetaceae</taxon>
        <taxon>Streptomyces</taxon>
    </lineage>
</organism>
<feature type="region of interest" description="Disordered" evidence="1">
    <location>
        <begin position="350"/>
        <end position="394"/>
    </location>
</feature>
<dbReference type="EMBL" id="CP026304">
    <property type="protein sequence ID" value="AVZ73009.1"/>
    <property type="molecule type" value="Genomic_DNA"/>
</dbReference>
<feature type="transmembrane region" description="Helical" evidence="2">
    <location>
        <begin position="74"/>
        <end position="96"/>
    </location>
</feature>
<feature type="transmembrane region" description="Helical" evidence="2">
    <location>
        <begin position="108"/>
        <end position="129"/>
    </location>
</feature>
<dbReference type="GeneID" id="55656223"/>
<dbReference type="AlphaFoldDB" id="A0A2R4T1J7"/>